<protein>
    <submittedName>
        <fullName evidence="1">Uncharacterized protein</fullName>
    </submittedName>
</protein>
<sequence>MDGKVKKTGIYENLSKRRYEYWYVSKSGLKTMVSWLCWNAPPAVFEEWSNSVAKSV</sequence>
<dbReference type="STRING" id="459525.SAMN04488137_2577"/>
<organism evidence="1 2">
    <name type="scientific">Fictibacillus solisalsi</name>
    <dbReference type="NCBI Taxonomy" id="459525"/>
    <lineage>
        <taxon>Bacteria</taxon>
        <taxon>Bacillati</taxon>
        <taxon>Bacillota</taxon>
        <taxon>Bacilli</taxon>
        <taxon>Bacillales</taxon>
        <taxon>Fictibacillaceae</taxon>
        <taxon>Fictibacillus</taxon>
    </lineage>
</organism>
<dbReference type="EMBL" id="FNHW01000001">
    <property type="protein sequence ID" value="SDM91859.1"/>
    <property type="molecule type" value="Genomic_DNA"/>
</dbReference>
<dbReference type="Proteomes" id="UP000199544">
    <property type="component" value="Unassembled WGS sequence"/>
</dbReference>
<accession>A0A1G9X549</accession>
<reference evidence="2" key="1">
    <citation type="submission" date="2016-10" db="EMBL/GenBank/DDBJ databases">
        <authorList>
            <person name="Varghese N."/>
            <person name="Submissions S."/>
        </authorList>
    </citation>
    <scope>NUCLEOTIDE SEQUENCE [LARGE SCALE GENOMIC DNA]</scope>
    <source>
        <strain evidence="2">CGMCC 1.6854</strain>
    </source>
</reference>
<proteinExistence type="predicted"/>
<name>A0A1G9X549_9BACL</name>
<dbReference type="RefSeq" id="WP_170834322.1">
    <property type="nucleotide sequence ID" value="NZ_FNHW01000001.1"/>
</dbReference>
<dbReference type="AlphaFoldDB" id="A0A1G9X549"/>
<keyword evidence="2" id="KW-1185">Reference proteome</keyword>
<evidence type="ECO:0000313" key="1">
    <source>
        <dbReference type="EMBL" id="SDM91859.1"/>
    </source>
</evidence>
<gene>
    <name evidence="1" type="ORF">SAMN04488137_2577</name>
</gene>
<evidence type="ECO:0000313" key="2">
    <source>
        <dbReference type="Proteomes" id="UP000199544"/>
    </source>
</evidence>